<dbReference type="Gene3D" id="3.40.1410.10">
    <property type="entry name" value="Chorismate lyase-like"/>
    <property type="match status" value="1"/>
</dbReference>
<dbReference type="Pfam" id="PF07702">
    <property type="entry name" value="UTRA"/>
    <property type="match status" value="1"/>
</dbReference>
<dbReference type="InterPro" id="IPR036388">
    <property type="entry name" value="WH-like_DNA-bd_sf"/>
</dbReference>
<dbReference type="FunFam" id="1.10.10.10:FF:000079">
    <property type="entry name" value="GntR family transcriptional regulator"/>
    <property type="match status" value="1"/>
</dbReference>
<keyword evidence="6" id="KW-1185">Reference proteome</keyword>
<evidence type="ECO:0000259" key="4">
    <source>
        <dbReference type="PROSITE" id="PS50949"/>
    </source>
</evidence>
<evidence type="ECO:0000256" key="1">
    <source>
        <dbReference type="ARBA" id="ARBA00023015"/>
    </source>
</evidence>
<dbReference type="CDD" id="cd07377">
    <property type="entry name" value="WHTH_GntR"/>
    <property type="match status" value="1"/>
</dbReference>
<dbReference type="InterPro" id="IPR011663">
    <property type="entry name" value="UTRA"/>
</dbReference>
<organism evidence="5 6">
    <name type="scientific">Ruminiclostridium sufflavum DSM 19573</name>
    <dbReference type="NCBI Taxonomy" id="1121337"/>
    <lineage>
        <taxon>Bacteria</taxon>
        <taxon>Bacillati</taxon>
        <taxon>Bacillota</taxon>
        <taxon>Clostridia</taxon>
        <taxon>Eubacteriales</taxon>
        <taxon>Oscillospiraceae</taxon>
        <taxon>Ruminiclostridium</taxon>
    </lineage>
</organism>
<name>A0A318XH57_9FIRM</name>
<dbReference type="SMART" id="SM00866">
    <property type="entry name" value="UTRA"/>
    <property type="match status" value="1"/>
</dbReference>
<keyword evidence="1" id="KW-0805">Transcription regulation</keyword>
<dbReference type="InterPro" id="IPR050679">
    <property type="entry name" value="Bact_HTH_transcr_reg"/>
</dbReference>
<dbReference type="EMBL" id="QKMR01000021">
    <property type="protein sequence ID" value="PYG85915.1"/>
    <property type="molecule type" value="Genomic_DNA"/>
</dbReference>
<dbReference type="Pfam" id="PF00392">
    <property type="entry name" value="GntR"/>
    <property type="match status" value="1"/>
</dbReference>
<dbReference type="SMART" id="SM00345">
    <property type="entry name" value="HTH_GNTR"/>
    <property type="match status" value="1"/>
</dbReference>
<dbReference type="PROSITE" id="PS50949">
    <property type="entry name" value="HTH_GNTR"/>
    <property type="match status" value="1"/>
</dbReference>
<evidence type="ECO:0000313" key="5">
    <source>
        <dbReference type="EMBL" id="PYG85915.1"/>
    </source>
</evidence>
<dbReference type="Proteomes" id="UP000248132">
    <property type="component" value="Unassembled WGS sequence"/>
</dbReference>
<sequence length="241" mass="27731">MLNEDSLTPLYQQMMAEIKSKIEDGEYAYNEKIPSEEKLGKEYSVSRITVRRAIDELCTEGYLIKKQGKGTFVDKKKMHRKLEKTSDVLSFSEACRAVGMIPGARVIKRSVCIVHADERKFFGVPEDTPILYIQRVLSADGTPIQIENNYYPYTKFKFLMEEPLENGSLFALLREKYGINVCNTSKTLLEVVRAKGEKAELLDVLTGEPLFYQNCYFIDENEEPLFIGRQYIAGNRYVFNL</sequence>
<dbReference type="AlphaFoldDB" id="A0A318XH57"/>
<evidence type="ECO:0000313" key="6">
    <source>
        <dbReference type="Proteomes" id="UP000248132"/>
    </source>
</evidence>
<accession>A0A318XH57</accession>
<keyword evidence="2" id="KW-0238">DNA-binding</keyword>
<dbReference type="SUPFAM" id="SSF64288">
    <property type="entry name" value="Chorismate lyase-like"/>
    <property type="match status" value="1"/>
</dbReference>
<dbReference type="InterPro" id="IPR036390">
    <property type="entry name" value="WH_DNA-bd_sf"/>
</dbReference>
<evidence type="ECO:0000256" key="3">
    <source>
        <dbReference type="ARBA" id="ARBA00023163"/>
    </source>
</evidence>
<feature type="domain" description="HTH gntR-type" evidence="4">
    <location>
        <begin position="8"/>
        <end position="76"/>
    </location>
</feature>
<gene>
    <name evidence="5" type="ORF">LY28_03069</name>
</gene>
<dbReference type="PANTHER" id="PTHR44846">
    <property type="entry name" value="MANNOSYL-D-GLYCERATE TRANSPORT/METABOLISM SYSTEM REPRESSOR MNGR-RELATED"/>
    <property type="match status" value="1"/>
</dbReference>
<dbReference type="Gene3D" id="1.10.10.10">
    <property type="entry name" value="Winged helix-like DNA-binding domain superfamily/Winged helix DNA-binding domain"/>
    <property type="match status" value="1"/>
</dbReference>
<keyword evidence="3" id="KW-0804">Transcription</keyword>
<dbReference type="RefSeq" id="WP_110463040.1">
    <property type="nucleotide sequence ID" value="NZ_QKMR01000021.1"/>
</dbReference>
<dbReference type="PRINTS" id="PR00035">
    <property type="entry name" value="HTHGNTR"/>
</dbReference>
<reference evidence="5 6" key="1">
    <citation type="submission" date="2018-06" db="EMBL/GenBank/DDBJ databases">
        <title>Genomic Encyclopedia of Type Strains, Phase I: the one thousand microbial genomes (KMG-I) project.</title>
        <authorList>
            <person name="Kyrpides N."/>
        </authorList>
    </citation>
    <scope>NUCLEOTIDE SEQUENCE [LARGE SCALE GENOMIC DNA]</scope>
    <source>
        <strain evidence="5 6">DSM 19573</strain>
    </source>
</reference>
<proteinExistence type="predicted"/>
<dbReference type="GO" id="GO:0003700">
    <property type="term" value="F:DNA-binding transcription factor activity"/>
    <property type="evidence" value="ECO:0007669"/>
    <property type="project" value="InterPro"/>
</dbReference>
<dbReference type="OrthoDB" id="457376at2"/>
<protein>
    <submittedName>
        <fullName evidence="5">GntR family transcriptional regulator</fullName>
    </submittedName>
</protein>
<evidence type="ECO:0000256" key="2">
    <source>
        <dbReference type="ARBA" id="ARBA00023125"/>
    </source>
</evidence>
<comment type="caution">
    <text evidence="5">The sequence shown here is derived from an EMBL/GenBank/DDBJ whole genome shotgun (WGS) entry which is preliminary data.</text>
</comment>
<dbReference type="SUPFAM" id="SSF46785">
    <property type="entry name" value="Winged helix' DNA-binding domain"/>
    <property type="match status" value="1"/>
</dbReference>
<dbReference type="InterPro" id="IPR000524">
    <property type="entry name" value="Tscrpt_reg_HTH_GntR"/>
</dbReference>
<dbReference type="GO" id="GO:0045892">
    <property type="term" value="P:negative regulation of DNA-templated transcription"/>
    <property type="evidence" value="ECO:0007669"/>
    <property type="project" value="TreeGrafter"/>
</dbReference>
<dbReference type="PANTHER" id="PTHR44846:SF1">
    <property type="entry name" value="MANNOSYL-D-GLYCERATE TRANSPORT_METABOLISM SYSTEM REPRESSOR MNGR-RELATED"/>
    <property type="match status" value="1"/>
</dbReference>
<dbReference type="GO" id="GO:0003677">
    <property type="term" value="F:DNA binding"/>
    <property type="evidence" value="ECO:0007669"/>
    <property type="project" value="UniProtKB-KW"/>
</dbReference>
<dbReference type="InterPro" id="IPR028978">
    <property type="entry name" value="Chorismate_lyase_/UTRA_dom_sf"/>
</dbReference>